<gene>
    <name evidence="3" type="ORF">So717_06430</name>
</gene>
<keyword evidence="1" id="KW-0812">Transmembrane</keyword>
<feature type="signal peptide" evidence="2">
    <location>
        <begin position="1"/>
        <end position="21"/>
    </location>
</feature>
<protein>
    <recommendedName>
        <fullName evidence="5">VPLPA-CTERM protein sorting domain-containing protein</fullName>
    </recommendedName>
</protein>
<name>A0A640VN82_9RHOB</name>
<dbReference type="Proteomes" id="UP000436522">
    <property type="component" value="Unassembled WGS sequence"/>
</dbReference>
<dbReference type="EMBL" id="BLIV01000001">
    <property type="protein sequence ID" value="GFE48890.1"/>
    <property type="molecule type" value="Genomic_DNA"/>
</dbReference>
<reference evidence="3 4" key="1">
    <citation type="submission" date="2019-12" db="EMBL/GenBank/DDBJ databases">
        <title>Roseobacter cerasinus sp. nov., isolated from seawater around aquaculture.</title>
        <authorList>
            <person name="Muramatsu S."/>
            <person name="Takabe Y."/>
            <person name="Mori K."/>
            <person name="Takaichi S."/>
            <person name="Hanada S."/>
        </authorList>
    </citation>
    <scope>NUCLEOTIDE SEQUENCE [LARGE SCALE GENOMIC DNA]</scope>
    <source>
        <strain evidence="3 4">AI77</strain>
    </source>
</reference>
<feature type="chain" id="PRO_5024988203" description="VPLPA-CTERM protein sorting domain-containing protein" evidence="2">
    <location>
        <begin position="22"/>
        <end position="183"/>
    </location>
</feature>
<dbReference type="AlphaFoldDB" id="A0A640VN82"/>
<evidence type="ECO:0000256" key="2">
    <source>
        <dbReference type="SAM" id="SignalP"/>
    </source>
</evidence>
<keyword evidence="2" id="KW-0732">Signal</keyword>
<sequence>MTLIKSLLASLFLLAPLSAQAAQLLIFEAQGEALVDGDPAGDLFAEFFDLDFDDTDIAAGGQQLGGLQNASILITDLGPDPLLESSDLLSVVLDITPIGPTGAPTEDFLTLVFGSLTGADADLFGDTATVVFSFFAESLDNSVISPVTARVYSDLAPIPLPASLPLLAVGGIALLGLRRRSSR</sequence>
<proteinExistence type="predicted"/>
<keyword evidence="4" id="KW-1185">Reference proteome</keyword>
<dbReference type="OrthoDB" id="10019024at2"/>
<feature type="transmembrane region" description="Helical" evidence="1">
    <location>
        <begin position="158"/>
        <end position="177"/>
    </location>
</feature>
<evidence type="ECO:0000256" key="1">
    <source>
        <dbReference type="SAM" id="Phobius"/>
    </source>
</evidence>
<dbReference type="RefSeq" id="WP_159974741.1">
    <property type="nucleotide sequence ID" value="NZ_BLIV01000001.1"/>
</dbReference>
<evidence type="ECO:0000313" key="4">
    <source>
        <dbReference type="Proteomes" id="UP000436522"/>
    </source>
</evidence>
<evidence type="ECO:0000313" key="3">
    <source>
        <dbReference type="EMBL" id="GFE48890.1"/>
    </source>
</evidence>
<keyword evidence="1" id="KW-1133">Transmembrane helix</keyword>
<keyword evidence="1" id="KW-0472">Membrane</keyword>
<organism evidence="3 4">
    <name type="scientific">Roseobacter cerasinus</name>
    <dbReference type="NCBI Taxonomy" id="2602289"/>
    <lineage>
        <taxon>Bacteria</taxon>
        <taxon>Pseudomonadati</taxon>
        <taxon>Pseudomonadota</taxon>
        <taxon>Alphaproteobacteria</taxon>
        <taxon>Rhodobacterales</taxon>
        <taxon>Roseobacteraceae</taxon>
        <taxon>Roseobacter</taxon>
    </lineage>
</organism>
<comment type="caution">
    <text evidence="3">The sequence shown here is derived from an EMBL/GenBank/DDBJ whole genome shotgun (WGS) entry which is preliminary data.</text>
</comment>
<evidence type="ECO:0008006" key="5">
    <source>
        <dbReference type="Google" id="ProtNLM"/>
    </source>
</evidence>
<accession>A0A640VN82</accession>